<dbReference type="STRING" id="576131.SAMN05444486_101897"/>
<dbReference type="GeneID" id="78123683"/>
<feature type="transmembrane region" description="Helical" evidence="10">
    <location>
        <begin position="236"/>
        <end position="264"/>
    </location>
</feature>
<evidence type="ECO:0000256" key="4">
    <source>
        <dbReference type="ARBA" id="ARBA00022475"/>
    </source>
</evidence>
<accession>A0A1H3I6L7</accession>
<dbReference type="GO" id="GO:0042910">
    <property type="term" value="F:xenobiotic transmembrane transporter activity"/>
    <property type="evidence" value="ECO:0007669"/>
    <property type="project" value="InterPro"/>
</dbReference>
<feature type="transmembrane region" description="Helical" evidence="10">
    <location>
        <begin position="193"/>
        <end position="215"/>
    </location>
</feature>
<dbReference type="Proteomes" id="UP000199026">
    <property type="component" value="Unassembled WGS sequence"/>
</dbReference>
<dbReference type="PIRSF" id="PIRSF006603">
    <property type="entry name" value="DinF"/>
    <property type="match status" value="1"/>
</dbReference>
<dbReference type="CDD" id="cd13131">
    <property type="entry name" value="MATE_NorM_like"/>
    <property type="match status" value="1"/>
</dbReference>
<dbReference type="PANTHER" id="PTHR43298:SF2">
    <property type="entry name" value="FMN_FAD EXPORTER YEEO-RELATED"/>
    <property type="match status" value="1"/>
</dbReference>
<gene>
    <name evidence="11" type="ORF">SAMN05444486_101897</name>
</gene>
<keyword evidence="5 10" id="KW-0812">Transmembrane</keyword>
<evidence type="ECO:0000256" key="2">
    <source>
        <dbReference type="ARBA" id="ARBA00022448"/>
    </source>
</evidence>
<proteinExistence type="predicted"/>
<evidence type="ECO:0000256" key="8">
    <source>
        <dbReference type="ARBA" id="ARBA00023136"/>
    </source>
</evidence>
<sequence>MTQTTRDHIKAYLVLGLPLVGSHVAQMMITLIDTLMLGWYDVDALAAQVLAGTMFFVFFIFGSGFAWAVMPKVATAEGAGDERQARRVTRMGLWASIMFGVAVMPFFLFAEPVLLALGQAPELAAMGADYLAIAGWGIFPALMVMTLKSFLAALEKTQAVLWITVAAVFANALVNYMLIFGNWGAPELGIVGAAWASLVVQGLSLVLIMAYAQWATPEHQLFVRFWRADWEAFGEVFKLGWPIGITALAEVGLFAASSVMMGWIGTLQLAAHGIAMQVISLAFMVHLGLSNAATVRAGRAYGRGEIRALRHGAYTVFGMSMIVASLAVVVFLVMPELLLSAFLDPSDPDAPAVMAIGVGLMAAAALFQLVDAAQVMALGVLRGVQDTRVPMVIAGIAYWVIGVPVSYLLGVSFGLGGVGIWLGLAVGLAVAAVLLIWRFLRWRPKLDHSTVRPAEQA</sequence>
<evidence type="ECO:0000256" key="9">
    <source>
        <dbReference type="ARBA" id="ARBA00031636"/>
    </source>
</evidence>
<evidence type="ECO:0000256" key="10">
    <source>
        <dbReference type="SAM" id="Phobius"/>
    </source>
</evidence>
<dbReference type="GO" id="GO:0006811">
    <property type="term" value="P:monoatomic ion transport"/>
    <property type="evidence" value="ECO:0007669"/>
    <property type="project" value="UniProtKB-KW"/>
</dbReference>
<keyword evidence="4" id="KW-1003">Cell membrane</keyword>
<dbReference type="RefSeq" id="WP_089888160.1">
    <property type="nucleotide sequence ID" value="NZ_CALLJM010000007.1"/>
</dbReference>
<dbReference type="NCBIfam" id="TIGR00797">
    <property type="entry name" value="matE"/>
    <property type="match status" value="1"/>
</dbReference>
<keyword evidence="7" id="KW-0406">Ion transport</keyword>
<feature type="transmembrane region" description="Helical" evidence="10">
    <location>
        <begin position="12"/>
        <end position="32"/>
    </location>
</feature>
<keyword evidence="6 10" id="KW-1133">Transmembrane helix</keyword>
<dbReference type="InterPro" id="IPR002528">
    <property type="entry name" value="MATE_fam"/>
</dbReference>
<keyword evidence="2" id="KW-0813">Transport</keyword>
<protein>
    <recommendedName>
        <fullName evidence="9">Multidrug-efflux transporter</fullName>
    </recommendedName>
</protein>
<evidence type="ECO:0000256" key="1">
    <source>
        <dbReference type="ARBA" id="ARBA00004429"/>
    </source>
</evidence>
<evidence type="ECO:0000256" key="3">
    <source>
        <dbReference type="ARBA" id="ARBA00022449"/>
    </source>
</evidence>
<name>A0A1H3I6L7_9RHOB</name>
<feature type="transmembrane region" description="Helical" evidence="10">
    <location>
        <begin position="313"/>
        <end position="334"/>
    </location>
</feature>
<keyword evidence="12" id="KW-1185">Reference proteome</keyword>
<dbReference type="OrthoDB" id="9780160at2"/>
<keyword evidence="8 10" id="KW-0472">Membrane</keyword>
<dbReference type="InterPro" id="IPR048279">
    <property type="entry name" value="MdtK-like"/>
</dbReference>
<dbReference type="InterPro" id="IPR050222">
    <property type="entry name" value="MATE_MdtK"/>
</dbReference>
<dbReference type="PANTHER" id="PTHR43298">
    <property type="entry name" value="MULTIDRUG RESISTANCE PROTEIN NORM-RELATED"/>
    <property type="match status" value="1"/>
</dbReference>
<feature type="transmembrane region" description="Helical" evidence="10">
    <location>
        <begin position="270"/>
        <end position="292"/>
    </location>
</feature>
<feature type="transmembrane region" description="Helical" evidence="10">
    <location>
        <begin position="44"/>
        <end position="70"/>
    </location>
</feature>
<dbReference type="GO" id="GO:0005886">
    <property type="term" value="C:plasma membrane"/>
    <property type="evidence" value="ECO:0007669"/>
    <property type="project" value="UniProtKB-SubCell"/>
</dbReference>
<dbReference type="Pfam" id="PF01554">
    <property type="entry name" value="MatE"/>
    <property type="match status" value="2"/>
</dbReference>
<feature type="transmembrane region" description="Helical" evidence="10">
    <location>
        <begin position="419"/>
        <end position="440"/>
    </location>
</feature>
<feature type="transmembrane region" description="Helical" evidence="10">
    <location>
        <begin position="354"/>
        <end position="380"/>
    </location>
</feature>
<dbReference type="AlphaFoldDB" id="A0A1H3I6L7"/>
<evidence type="ECO:0000256" key="7">
    <source>
        <dbReference type="ARBA" id="ARBA00023065"/>
    </source>
</evidence>
<feature type="transmembrane region" description="Helical" evidence="10">
    <location>
        <begin position="91"/>
        <end position="110"/>
    </location>
</feature>
<evidence type="ECO:0000256" key="6">
    <source>
        <dbReference type="ARBA" id="ARBA00022989"/>
    </source>
</evidence>
<comment type="subcellular location">
    <subcellularLocation>
        <location evidence="1">Cell inner membrane</location>
        <topology evidence="1">Multi-pass membrane protein</topology>
    </subcellularLocation>
</comment>
<feature type="transmembrane region" description="Helical" evidence="10">
    <location>
        <begin position="392"/>
        <end position="413"/>
    </location>
</feature>
<feature type="transmembrane region" description="Helical" evidence="10">
    <location>
        <begin position="159"/>
        <end position="181"/>
    </location>
</feature>
<evidence type="ECO:0000256" key="5">
    <source>
        <dbReference type="ARBA" id="ARBA00022692"/>
    </source>
</evidence>
<evidence type="ECO:0000313" key="12">
    <source>
        <dbReference type="Proteomes" id="UP000199026"/>
    </source>
</evidence>
<organism evidence="11 12">
    <name type="scientific">Lentibacter algarum</name>
    <dbReference type="NCBI Taxonomy" id="576131"/>
    <lineage>
        <taxon>Bacteria</taxon>
        <taxon>Pseudomonadati</taxon>
        <taxon>Pseudomonadota</taxon>
        <taxon>Alphaproteobacteria</taxon>
        <taxon>Rhodobacterales</taxon>
        <taxon>Roseobacteraceae</taxon>
        <taxon>Lentibacter</taxon>
    </lineage>
</organism>
<reference evidence="11 12" key="1">
    <citation type="submission" date="2016-10" db="EMBL/GenBank/DDBJ databases">
        <authorList>
            <person name="de Groot N.N."/>
        </authorList>
    </citation>
    <scope>NUCLEOTIDE SEQUENCE [LARGE SCALE GENOMIC DNA]</scope>
    <source>
        <strain evidence="11 12">DSM 24677</strain>
    </source>
</reference>
<feature type="transmembrane region" description="Helical" evidence="10">
    <location>
        <begin position="130"/>
        <end position="147"/>
    </location>
</feature>
<dbReference type="EMBL" id="FNPR01000001">
    <property type="protein sequence ID" value="SDY23376.1"/>
    <property type="molecule type" value="Genomic_DNA"/>
</dbReference>
<keyword evidence="3" id="KW-0050">Antiport</keyword>
<evidence type="ECO:0000313" key="11">
    <source>
        <dbReference type="EMBL" id="SDY23376.1"/>
    </source>
</evidence>
<dbReference type="GO" id="GO:0015297">
    <property type="term" value="F:antiporter activity"/>
    <property type="evidence" value="ECO:0007669"/>
    <property type="project" value="UniProtKB-KW"/>
</dbReference>